<dbReference type="InterPro" id="IPR010982">
    <property type="entry name" value="Lambda_DNA-bd_dom_sf"/>
</dbReference>
<dbReference type="Proteomes" id="UP000741360">
    <property type="component" value="Unassembled WGS sequence"/>
</dbReference>
<dbReference type="CDD" id="cd00093">
    <property type="entry name" value="HTH_XRE"/>
    <property type="match status" value="1"/>
</dbReference>
<accession>A0A932GMF8</accession>
<dbReference type="Pfam" id="PF13560">
    <property type="entry name" value="HTH_31"/>
    <property type="match status" value="1"/>
</dbReference>
<protein>
    <submittedName>
        <fullName evidence="2">Helix-turn-helix transcriptional regulator</fullName>
    </submittedName>
</protein>
<evidence type="ECO:0000259" key="1">
    <source>
        <dbReference type="PROSITE" id="PS50943"/>
    </source>
</evidence>
<evidence type="ECO:0000313" key="2">
    <source>
        <dbReference type="EMBL" id="MBI3013737.1"/>
    </source>
</evidence>
<dbReference type="EMBL" id="JACPSX010000026">
    <property type="protein sequence ID" value="MBI3013737.1"/>
    <property type="molecule type" value="Genomic_DNA"/>
</dbReference>
<reference evidence="2" key="1">
    <citation type="submission" date="2020-07" db="EMBL/GenBank/DDBJ databases">
        <title>Huge and variable diversity of episymbiotic CPR bacteria and DPANN archaea in groundwater ecosystems.</title>
        <authorList>
            <person name="He C.Y."/>
            <person name="Keren R."/>
            <person name="Whittaker M."/>
            <person name="Farag I.F."/>
            <person name="Doudna J."/>
            <person name="Cate J.H.D."/>
            <person name="Banfield J.F."/>
        </authorList>
    </citation>
    <scope>NUCLEOTIDE SEQUENCE</scope>
    <source>
        <strain evidence="2">NC_groundwater_717_Ag_S-0.2um_59_8</strain>
    </source>
</reference>
<proteinExistence type="predicted"/>
<dbReference type="PROSITE" id="PS50943">
    <property type="entry name" value="HTH_CROC1"/>
    <property type="match status" value="1"/>
</dbReference>
<dbReference type="Gene3D" id="1.10.260.40">
    <property type="entry name" value="lambda repressor-like DNA-binding domains"/>
    <property type="match status" value="1"/>
</dbReference>
<feature type="domain" description="HTH cro/C1-type" evidence="1">
    <location>
        <begin position="15"/>
        <end position="69"/>
    </location>
</feature>
<sequence>MARRSAAYRLSLRRLREARLAVGLTQVEVAAKLRRSQSTVCKCESGEQKVDVVELAGFARLYGRNLGDLLE</sequence>
<dbReference type="SMART" id="SM00530">
    <property type="entry name" value="HTH_XRE"/>
    <property type="match status" value="1"/>
</dbReference>
<dbReference type="AlphaFoldDB" id="A0A932GMF8"/>
<dbReference type="GO" id="GO:0003677">
    <property type="term" value="F:DNA binding"/>
    <property type="evidence" value="ECO:0007669"/>
    <property type="project" value="InterPro"/>
</dbReference>
<evidence type="ECO:0000313" key="3">
    <source>
        <dbReference type="Proteomes" id="UP000741360"/>
    </source>
</evidence>
<comment type="caution">
    <text evidence="2">The sequence shown here is derived from an EMBL/GenBank/DDBJ whole genome shotgun (WGS) entry which is preliminary data.</text>
</comment>
<name>A0A932GMF8_UNCTE</name>
<organism evidence="2 3">
    <name type="scientific">Tectimicrobiota bacterium</name>
    <dbReference type="NCBI Taxonomy" id="2528274"/>
    <lineage>
        <taxon>Bacteria</taxon>
        <taxon>Pseudomonadati</taxon>
        <taxon>Nitrospinota/Tectimicrobiota group</taxon>
        <taxon>Candidatus Tectimicrobiota</taxon>
    </lineage>
</organism>
<dbReference type="InterPro" id="IPR001387">
    <property type="entry name" value="Cro/C1-type_HTH"/>
</dbReference>
<gene>
    <name evidence="2" type="ORF">HYY65_01430</name>
</gene>
<dbReference type="SUPFAM" id="SSF47413">
    <property type="entry name" value="lambda repressor-like DNA-binding domains"/>
    <property type="match status" value="1"/>
</dbReference>